<dbReference type="EMBL" id="BSSU01000007">
    <property type="protein sequence ID" value="GLX82166.1"/>
    <property type="molecule type" value="Genomic_DNA"/>
</dbReference>
<dbReference type="CDD" id="cd08547">
    <property type="entry name" value="Type_II_cohesin"/>
    <property type="match status" value="1"/>
</dbReference>
<dbReference type="SUPFAM" id="SSF49384">
    <property type="entry name" value="Carbohydrate-binding domain"/>
    <property type="match status" value="1"/>
</dbReference>
<organism evidence="2 3">
    <name type="scientific">Thalassotalea eurytherma</name>
    <dbReference type="NCBI Taxonomy" id="1144278"/>
    <lineage>
        <taxon>Bacteria</taxon>
        <taxon>Pseudomonadati</taxon>
        <taxon>Pseudomonadota</taxon>
        <taxon>Gammaproteobacteria</taxon>
        <taxon>Alteromonadales</taxon>
        <taxon>Colwelliaceae</taxon>
        <taxon>Thalassotalea</taxon>
    </lineage>
</organism>
<evidence type="ECO:0000313" key="2">
    <source>
        <dbReference type="EMBL" id="GLX82166.1"/>
    </source>
</evidence>
<gene>
    <name evidence="2" type="ORF">theurythT_16180</name>
</gene>
<evidence type="ECO:0000256" key="1">
    <source>
        <dbReference type="SAM" id="SignalP"/>
    </source>
</evidence>
<dbReference type="Proteomes" id="UP001157133">
    <property type="component" value="Unassembled WGS sequence"/>
</dbReference>
<reference evidence="2 3" key="1">
    <citation type="submission" date="2023-03" db="EMBL/GenBank/DDBJ databases">
        <title>Draft genome sequence of Thalassotalea eurytherma JCM 18482T.</title>
        <authorList>
            <person name="Sawabe T."/>
        </authorList>
    </citation>
    <scope>NUCLEOTIDE SEQUENCE [LARGE SCALE GENOMIC DNA]</scope>
    <source>
        <strain evidence="2 3">JCM 18482</strain>
    </source>
</reference>
<comment type="caution">
    <text evidence="2">The sequence shown here is derived from an EMBL/GenBank/DDBJ whole genome shotgun (WGS) entry which is preliminary data.</text>
</comment>
<dbReference type="Gene3D" id="2.60.40.680">
    <property type="match status" value="1"/>
</dbReference>
<protein>
    <recommendedName>
        <fullName evidence="4">PEP-CTERM sorting domain-containing protein</fullName>
    </recommendedName>
</protein>
<evidence type="ECO:0008006" key="4">
    <source>
        <dbReference type="Google" id="ProtNLM"/>
    </source>
</evidence>
<proteinExistence type="predicted"/>
<feature type="chain" id="PRO_5046181764" description="PEP-CTERM sorting domain-containing protein" evidence="1">
    <location>
        <begin position="23"/>
        <end position="187"/>
    </location>
</feature>
<evidence type="ECO:0000313" key="3">
    <source>
        <dbReference type="Proteomes" id="UP001157133"/>
    </source>
</evidence>
<dbReference type="InterPro" id="IPR008965">
    <property type="entry name" value="CBM2/CBM3_carb-bd_dom_sf"/>
</dbReference>
<dbReference type="RefSeq" id="WP_284207522.1">
    <property type="nucleotide sequence ID" value="NZ_BSSU01000007.1"/>
</dbReference>
<accession>A0ABQ6H1V7</accession>
<keyword evidence="3" id="KW-1185">Reference proteome</keyword>
<dbReference type="NCBIfam" id="TIGR02595">
    <property type="entry name" value="PEP_CTERM"/>
    <property type="match status" value="1"/>
</dbReference>
<sequence>MKNLIMTLLVIVAAHLPLSANAGIITVSVDQTEVSVGDSVEVSLLATNFVFFDVFDLDVLFDPSVFSYDSASFSSDLPSFPFGVSALETQTELAISFVDFLPYAGGDFMLAQFNVTALTAGVTDFSLNISEFSLSDPFDIFAPVQQLSVSVEGQSSVTVTSVPEPTTVFLMLVAIAVISLSRKVRSF</sequence>
<name>A0ABQ6H1V7_9GAMM</name>
<dbReference type="InterPro" id="IPR013424">
    <property type="entry name" value="Ice-binding_C"/>
</dbReference>
<feature type="signal peptide" evidence="1">
    <location>
        <begin position="1"/>
        <end position="22"/>
    </location>
</feature>
<keyword evidence="1" id="KW-0732">Signal</keyword>